<dbReference type="PANTHER" id="PTHR24291">
    <property type="entry name" value="CYTOCHROME P450 FAMILY 4"/>
    <property type="match status" value="1"/>
</dbReference>
<dbReference type="Proteomes" id="UP000791440">
    <property type="component" value="Unassembled WGS sequence"/>
</dbReference>
<evidence type="ECO:0000256" key="7">
    <source>
        <dbReference type="ARBA" id="ARBA00023004"/>
    </source>
</evidence>
<comment type="cofactor">
    <cofactor evidence="1 9">
        <name>heme</name>
        <dbReference type="ChEBI" id="CHEBI:30413"/>
    </cofactor>
</comment>
<dbReference type="PRINTS" id="PR00463">
    <property type="entry name" value="EP450I"/>
</dbReference>
<comment type="caution">
    <text evidence="12">The sequence shown here is derived from an EMBL/GenBank/DDBJ whole genome shotgun (WGS) entry which is preliminary data.</text>
</comment>
<dbReference type="InterPro" id="IPR017972">
    <property type="entry name" value="Cyt_P450_CS"/>
</dbReference>
<keyword evidence="8 10" id="KW-0503">Monooxygenase</keyword>
<feature type="signal peptide" evidence="11">
    <location>
        <begin position="1"/>
        <end position="21"/>
    </location>
</feature>
<dbReference type="CDD" id="cd20628">
    <property type="entry name" value="CYP4"/>
    <property type="match status" value="1"/>
</dbReference>
<feature type="chain" id="PRO_5038276465" description="Cytochrome P450" evidence="11">
    <location>
        <begin position="22"/>
        <end position="492"/>
    </location>
</feature>
<sequence length="492" mass="56692">MLWPVLLAALLGFFIWKLVVDDKESPLDKLPGPPRKPIIGASLEFLRMDTSAGDLFLKMRCYAKEYGDRYVVKVFKRRILHVYGVKDVEVVLAHSRNITKSKPYTFLQPWLGTGLLLSAGSKWHRRRKILTPAFHFNILKYFCEVIKEKSRDLVERLKKMTGEDVELMPVVSDFTLYTICETAMGTQLDSDKSAAVVKYKNAILQIGDLLLSRLTKVYLHKEFIFRNLPIGRQFEKCLDVVHSFANGVIMDRKKNRVIKNTEDEDALGRKKRLAMLDLLLEAEAGGEIDLEGIQEEVNTFMFEGHDTTAMALTFGLMLLADDERVQKCIYEELQGIFGDSDRQPTMAELAEMKYLEAVIKETLRLYPSVPFIAREITETFKLDDLEVPKGSEVAVHIYDLHRREDLYSEPLVFRPERFLDGELKHPYGFVPFSAGPRNCIGQRFAMIEMKCVLSEICRSFTLQAREKGWRPKLMADMVLRPAEPIYVKFIKR</sequence>
<dbReference type="EMBL" id="JH668417">
    <property type="protein sequence ID" value="KAG6452054.1"/>
    <property type="molecule type" value="Genomic_DNA"/>
</dbReference>
<dbReference type="InterPro" id="IPR036396">
    <property type="entry name" value="Cyt_P450_sf"/>
</dbReference>
<protein>
    <recommendedName>
        <fullName evidence="14">Cytochrome P450</fullName>
    </recommendedName>
</protein>
<evidence type="ECO:0008006" key="14">
    <source>
        <dbReference type="Google" id="ProtNLM"/>
    </source>
</evidence>
<name>A0A921Z768_MANSE</name>
<dbReference type="InterPro" id="IPR050196">
    <property type="entry name" value="Cytochrome_P450_Monoox"/>
</dbReference>
<evidence type="ECO:0000256" key="2">
    <source>
        <dbReference type="ARBA" id="ARBA00003690"/>
    </source>
</evidence>
<keyword evidence="11" id="KW-0732">Signal</keyword>
<dbReference type="SUPFAM" id="SSF48264">
    <property type="entry name" value="Cytochrome P450"/>
    <property type="match status" value="1"/>
</dbReference>
<evidence type="ECO:0000256" key="8">
    <source>
        <dbReference type="ARBA" id="ARBA00023033"/>
    </source>
</evidence>
<proteinExistence type="inferred from homology"/>
<dbReference type="PROSITE" id="PS00086">
    <property type="entry name" value="CYTOCHROME_P450"/>
    <property type="match status" value="1"/>
</dbReference>
<dbReference type="OrthoDB" id="1470350at2759"/>
<evidence type="ECO:0000256" key="1">
    <source>
        <dbReference type="ARBA" id="ARBA00001971"/>
    </source>
</evidence>
<dbReference type="Pfam" id="PF00067">
    <property type="entry name" value="p450"/>
    <property type="match status" value="1"/>
</dbReference>
<dbReference type="PRINTS" id="PR00385">
    <property type="entry name" value="P450"/>
</dbReference>
<comment type="similarity">
    <text evidence="3 10">Belongs to the cytochrome P450 family.</text>
</comment>
<evidence type="ECO:0000256" key="6">
    <source>
        <dbReference type="ARBA" id="ARBA00023002"/>
    </source>
</evidence>
<reference evidence="12" key="2">
    <citation type="submission" date="2020-12" db="EMBL/GenBank/DDBJ databases">
        <authorList>
            <person name="Kanost M."/>
        </authorList>
    </citation>
    <scope>NUCLEOTIDE SEQUENCE</scope>
</reference>
<dbReference type="GO" id="GO:0020037">
    <property type="term" value="F:heme binding"/>
    <property type="evidence" value="ECO:0007669"/>
    <property type="project" value="InterPro"/>
</dbReference>
<dbReference type="PANTHER" id="PTHR24291:SF105">
    <property type="entry name" value="CYTOCHROME P450 4P1-RELATED"/>
    <property type="match status" value="1"/>
</dbReference>
<dbReference type="InterPro" id="IPR002401">
    <property type="entry name" value="Cyt_P450_E_grp-I"/>
</dbReference>
<gene>
    <name evidence="12" type="ORF">O3G_MSEX007446</name>
</gene>
<dbReference type="EMBL" id="JH668417">
    <property type="protein sequence ID" value="KAG6452053.1"/>
    <property type="molecule type" value="Genomic_DNA"/>
</dbReference>
<comment type="function">
    <text evidence="2">May be involved in the metabolism of insect hormones and in the breakdown of synthetic insecticides.</text>
</comment>
<dbReference type="EMBL" id="JH668417">
    <property type="protein sequence ID" value="KAG6452051.1"/>
    <property type="molecule type" value="Genomic_DNA"/>
</dbReference>
<reference evidence="12" key="1">
    <citation type="journal article" date="2016" name="Insect Biochem. Mol. Biol.">
        <title>Multifaceted biological insights from a draft genome sequence of the tobacco hornworm moth, Manduca sexta.</title>
        <authorList>
            <person name="Kanost M.R."/>
            <person name="Arrese E.L."/>
            <person name="Cao X."/>
            <person name="Chen Y.R."/>
            <person name="Chellapilla S."/>
            <person name="Goldsmith M.R."/>
            <person name="Grosse-Wilde E."/>
            <person name="Heckel D.G."/>
            <person name="Herndon N."/>
            <person name="Jiang H."/>
            <person name="Papanicolaou A."/>
            <person name="Qu J."/>
            <person name="Soulages J.L."/>
            <person name="Vogel H."/>
            <person name="Walters J."/>
            <person name="Waterhouse R.M."/>
            <person name="Ahn S.J."/>
            <person name="Almeida F.C."/>
            <person name="An C."/>
            <person name="Aqrawi P."/>
            <person name="Bretschneider A."/>
            <person name="Bryant W.B."/>
            <person name="Bucks S."/>
            <person name="Chao H."/>
            <person name="Chevignon G."/>
            <person name="Christen J.M."/>
            <person name="Clarke D.F."/>
            <person name="Dittmer N.T."/>
            <person name="Ferguson L.C.F."/>
            <person name="Garavelou S."/>
            <person name="Gordon K.H.J."/>
            <person name="Gunaratna R.T."/>
            <person name="Han Y."/>
            <person name="Hauser F."/>
            <person name="He Y."/>
            <person name="Heidel-Fischer H."/>
            <person name="Hirsh A."/>
            <person name="Hu Y."/>
            <person name="Jiang H."/>
            <person name="Kalra D."/>
            <person name="Klinner C."/>
            <person name="Konig C."/>
            <person name="Kovar C."/>
            <person name="Kroll A.R."/>
            <person name="Kuwar S.S."/>
            <person name="Lee S.L."/>
            <person name="Lehman R."/>
            <person name="Li K."/>
            <person name="Li Z."/>
            <person name="Liang H."/>
            <person name="Lovelace S."/>
            <person name="Lu Z."/>
            <person name="Mansfield J.H."/>
            <person name="McCulloch K.J."/>
            <person name="Mathew T."/>
            <person name="Morton B."/>
            <person name="Muzny D.M."/>
            <person name="Neunemann D."/>
            <person name="Ongeri F."/>
            <person name="Pauchet Y."/>
            <person name="Pu L.L."/>
            <person name="Pyrousis I."/>
            <person name="Rao X.J."/>
            <person name="Redding A."/>
            <person name="Roesel C."/>
            <person name="Sanchez-Gracia A."/>
            <person name="Schaack S."/>
            <person name="Shukla A."/>
            <person name="Tetreau G."/>
            <person name="Wang Y."/>
            <person name="Xiong G.H."/>
            <person name="Traut W."/>
            <person name="Walsh T.K."/>
            <person name="Worley K.C."/>
            <person name="Wu D."/>
            <person name="Wu W."/>
            <person name="Wu Y.Q."/>
            <person name="Zhang X."/>
            <person name="Zou Z."/>
            <person name="Zucker H."/>
            <person name="Briscoe A.D."/>
            <person name="Burmester T."/>
            <person name="Clem R.J."/>
            <person name="Feyereisen R."/>
            <person name="Grimmelikhuijzen C.J.P."/>
            <person name="Hamodrakas S.J."/>
            <person name="Hansson B.S."/>
            <person name="Huguet E."/>
            <person name="Jermiin L.S."/>
            <person name="Lan Q."/>
            <person name="Lehman H.K."/>
            <person name="Lorenzen M."/>
            <person name="Merzendorfer H."/>
            <person name="Michalopoulos I."/>
            <person name="Morton D.B."/>
            <person name="Muthukrishnan S."/>
            <person name="Oakeshott J.G."/>
            <person name="Palmer W."/>
            <person name="Park Y."/>
            <person name="Passarelli A.L."/>
            <person name="Rozas J."/>
            <person name="Schwartz L.M."/>
            <person name="Smith W."/>
            <person name="Southgate A."/>
            <person name="Vilcinskas A."/>
            <person name="Vogt R."/>
            <person name="Wang P."/>
            <person name="Werren J."/>
            <person name="Yu X.Q."/>
            <person name="Zhou J.J."/>
            <person name="Brown S.J."/>
            <person name="Scherer S.E."/>
            <person name="Richards S."/>
            <person name="Blissard G.W."/>
        </authorList>
    </citation>
    <scope>NUCLEOTIDE SEQUENCE</scope>
</reference>
<dbReference type="AlphaFoldDB" id="A0A921Z768"/>
<evidence type="ECO:0000256" key="11">
    <source>
        <dbReference type="SAM" id="SignalP"/>
    </source>
</evidence>
<keyword evidence="6 10" id="KW-0560">Oxidoreductase</keyword>
<dbReference type="InterPro" id="IPR001128">
    <property type="entry name" value="Cyt_P450"/>
</dbReference>
<evidence type="ECO:0000313" key="13">
    <source>
        <dbReference type="Proteomes" id="UP000791440"/>
    </source>
</evidence>
<evidence type="ECO:0000256" key="10">
    <source>
        <dbReference type="RuleBase" id="RU000461"/>
    </source>
</evidence>
<keyword evidence="13" id="KW-1185">Reference proteome</keyword>
<evidence type="ECO:0000256" key="9">
    <source>
        <dbReference type="PIRSR" id="PIRSR602401-1"/>
    </source>
</evidence>
<accession>A0A921Z768</accession>
<evidence type="ECO:0000256" key="5">
    <source>
        <dbReference type="ARBA" id="ARBA00022723"/>
    </source>
</evidence>
<evidence type="ECO:0000313" key="12">
    <source>
        <dbReference type="EMBL" id="KAG6452051.1"/>
    </source>
</evidence>
<keyword evidence="7 9" id="KW-0408">Iron</keyword>
<evidence type="ECO:0000256" key="4">
    <source>
        <dbReference type="ARBA" id="ARBA00022617"/>
    </source>
</evidence>
<organism evidence="12 13">
    <name type="scientific">Manduca sexta</name>
    <name type="common">Tobacco hawkmoth</name>
    <name type="synonym">Tobacco hornworm</name>
    <dbReference type="NCBI Taxonomy" id="7130"/>
    <lineage>
        <taxon>Eukaryota</taxon>
        <taxon>Metazoa</taxon>
        <taxon>Ecdysozoa</taxon>
        <taxon>Arthropoda</taxon>
        <taxon>Hexapoda</taxon>
        <taxon>Insecta</taxon>
        <taxon>Pterygota</taxon>
        <taxon>Neoptera</taxon>
        <taxon>Endopterygota</taxon>
        <taxon>Lepidoptera</taxon>
        <taxon>Glossata</taxon>
        <taxon>Ditrysia</taxon>
        <taxon>Bombycoidea</taxon>
        <taxon>Sphingidae</taxon>
        <taxon>Sphinginae</taxon>
        <taxon>Sphingini</taxon>
        <taxon>Manduca</taxon>
    </lineage>
</organism>
<dbReference type="GO" id="GO:0005506">
    <property type="term" value="F:iron ion binding"/>
    <property type="evidence" value="ECO:0007669"/>
    <property type="project" value="InterPro"/>
</dbReference>
<dbReference type="GO" id="GO:0004497">
    <property type="term" value="F:monooxygenase activity"/>
    <property type="evidence" value="ECO:0007669"/>
    <property type="project" value="UniProtKB-KW"/>
</dbReference>
<dbReference type="EMBL" id="JH668417">
    <property type="protein sequence ID" value="KAG6452052.1"/>
    <property type="molecule type" value="Genomic_DNA"/>
</dbReference>
<evidence type="ECO:0000256" key="3">
    <source>
        <dbReference type="ARBA" id="ARBA00010617"/>
    </source>
</evidence>
<feature type="binding site" description="axial binding residue" evidence="9">
    <location>
        <position position="439"/>
    </location>
    <ligand>
        <name>heme</name>
        <dbReference type="ChEBI" id="CHEBI:30413"/>
    </ligand>
    <ligandPart>
        <name>Fe</name>
        <dbReference type="ChEBI" id="CHEBI:18248"/>
    </ligandPart>
</feature>
<dbReference type="Gene3D" id="1.10.630.10">
    <property type="entry name" value="Cytochrome P450"/>
    <property type="match status" value="1"/>
</dbReference>
<keyword evidence="4 9" id="KW-0349">Heme</keyword>
<dbReference type="GO" id="GO:0016705">
    <property type="term" value="F:oxidoreductase activity, acting on paired donors, with incorporation or reduction of molecular oxygen"/>
    <property type="evidence" value="ECO:0007669"/>
    <property type="project" value="InterPro"/>
</dbReference>
<keyword evidence="5 9" id="KW-0479">Metal-binding</keyword>